<name>A0AAX4KLG8_9TREE</name>
<dbReference type="KEGG" id="ker:91103675"/>
<evidence type="ECO:0008006" key="3">
    <source>
        <dbReference type="Google" id="ProtNLM"/>
    </source>
</evidence>
<keyword evidence="2" id="KW-1185">Reference proteome</keyword>
<dbReference type="EMBL" id="CP144089">
    <property type="protein sequence ID" value="WWD06779.1"/>
    <property type="molecule type" value="Genomic_DNA"/>
</dbReference>
<proteinExistence type="predicted"/>
<dbReference type="Proteomes" id="UP001358614">
    <property type="component" value="Chromosome 1"/>
</dbReference>
<dbReference type="GeneID" id="91103675"/>
<evidence type="ECO:0000313" key="2">
    <source>
        <dbReference type="Proteomes" id="UP001358614"/>
    </source>
</evidence>
<dbReference type="RefSeq" id="XP_066084746.1">
    <property type="nucleotide sequence ID" value="XM_066228649.1"/>
</dbReference>
<dbReference type="AlphaFoldDB" id="A0AAX4KLG8"/>
<protein>
    <recommendedName>
        <fullName evidence="3">F-box domain-containing protein</fullName>
    </recommendedName>
</protein>
<gene>
    <name evidence="1" type="ORF">V865_004874</name>
</gene>
<organism evidence="1 2">
    <name type="scientific">Kwoniella europaea PYCC6329</name>
    <dbReference type="NCBI Taxonomy" id="1423913"/>
    <lineage>
        <taxon>Eukaryota</taxon>
        <taxon>Fungi</taxon>
        <taxon>Dikarya</taxon>
        <taxon>Basidiomycota</taxon>
        <taxon>Agaricomycotina</taxon>
        <taxon>Tremellomycetes</taxon>
        <taxon>Tremellales</taxon>
        <taxon>Cryptococcaceae</taxon>
        <taxon>Kwoniella</taxon>
    </lineage>
</organism>
<accession>A0AAX4KLG8</accession>
<evidence type="ECO:0000313" key="1">
    <source>
        <dbReference type="EMBL" id="WWD06779.1"/>
    </source>
</evidence>
<sequence length="275" mass="32171">MDKETSACERVWSIPALHDTIISLVPPECISSLALVNKAFFEPVIRHKYKTCVQHDYERVMKKCKAQERKLLYRNSIKVLRLEKSKLASHPAKWARLFDSLPNLRRVTYKDTVLSKSNDQEDRNDGKSKFTYRYIFSETLPVATNSPIKRRRGIPSSYAQEMIYNLFVPSDPMVFHRMEEDSQLVTKQRLLERIRFISASPHCLTICIPFSNLHLLDIYKKLISEGYPTPNWLTLSDCDRHLPDLINLIGEETRILSTSSCTYKRTQLTFEEFYN</sequence>
<reference evidence="1 2" key="1">
    <citation type="submission" date="2024-01" db="EMBL/GenBank/DDBJ databases">
        <title>Comparative genomics of Cryptococcus and Kwoniella reveals pathogenesis evolution and contrasting modes of karyotype evolution via chromosome fusion or intercentromeric recombination.</title>
        <authorList>
            <person name="Coelho M.A."/>
            <person name="David-Palma M."/>
            <person name="Shea T."/>
            <person name="Bowers K."/>
            <person name="McGinley-Smith S."/>
            <person name="Mohammad A.W."/>
            <person name="Gnirke A."/>
            <person name="Yurkov A.M."/>
            <person name="Nowrousian M."/>
            <person name="Sun S."/>
            <person name="Cuomo C.A."/>
            <person name="Heitman J."/>
        </authorList>
    </citation>
    <scope>NUCLEOTIDE SEQUENCE [LARGE SCALE GENOMIC DNA]</scope>
    <source>
        <strain evidence="1 2">PYCC6329</strain>
    </source>
</reference>